<dbReference type="NCBIfam" id="TIGR01760">
    <property type="entry name" value="tape_meas_TP901"/>
    <property type="match status" value="1"/>
</dbReference>
<name>A0A8S5R1W4_9CAUD</name>
<evidence type="ECO:0000256" key="1">
    <source>
        <dbReference type="ARBA" id="ARBA00022465"/>
    </source>
</evidence>
<evidence type="ECO:0000313" key="3">
    <source>
        <dbReference type="EMBL" id="DAE25344.1"/>
    </source>
</evidence>
<accession>A0A8S5R1W4</accession>
<dbReference type="GO" id="GO:0098003">
    <property type="term" value="P:viral tail assembly"/>
    <property type="evidence" value="ECO:0007669"/>
    <property type="project" value="UniProtKB-KW"/>
</dbReference>
<dbReference type="Pfam" id="PF10145">
    <property type="entry name" value="PhageMin_Tail"/>
    <property type="match status" value="1"/>
</dbReference>
<sequence>MASSDWKILVGVELDTSSIQSQLSSLTGKGSKVSLNTGDATKGLNAMSSSAKTAGMTLQEANMIWNGSIGVLKSFASQILEVDASLTEFKKVSDLQGNSLAKYTQKLQAMGKEVGRTTSQMIDGATEFKKSGYSDADSASLAKVAATFQNVADDAISAGDAASFIIAQLKAFKKPASEATHIIDAVFHWPKLG</sequence>
<dbReference type="InterPro" id="IPR010090">
    <property type="entry name" value="Phage_tape_meas"/>
</dbReference>
<reference evidence="3" key="1">
    <citation type="journal article" date="2021" name="Proc. Natl. Acad. Sci. U.S.A.">
        <title>A Catalog of Tens of Thousands of Viruses from Human Metagenomes Reveals Hidden Associations with Chronic Diseases.</title>
        <authorList>
            <person name="Tisza M.J."/>
            <person name="Buck C.B."/>
        </authorList>
    </citation>
    <scope>NUCLEOTIDE SEQUENCE</scope>
    <source>
        <strain evidence="3">Ct6d71</strain>
    </source>
</reference>
<evidence type="ECO:0000259" key="2">
    <source>
        <dbReference type="Pfam" id="PF10145"/>
    </source>
</evidence>
<dbReference type="EMBL" id="BK015797">
    <property type="protein sequence ID" value="DAE25344.1"/>
    <property type="molecule type" value="Genomic_DNA"/>
</dbReference>
<feature type="domain" description="Phage tail tape measure protein" evidence="2">
    <location>
        <begin position="105"/>
        <end position="188"/>
    </location>
</feature>
<keyword evidence="1" id="KW-1188">Viral release from host cell</keyword>
<protein>
    <submittedName>
        <fullName evidence="3">Minor tail protein</fullName>
    </submittedName>
</protein>
<keyword evidence="1" id="KW-1245">Viral tail assembly</keyword>
<proteinExistence type="predicted"/>
<organism evidence="3">
    <name type="scientific">Siphoviridae sp. ct6d71</name>
    <dbReference type="NCBI Taxonomy" id="2826298"/>
    <lineage>
        <taxon>Viruses</taxon>
        <taxon>Duplodnaviria</taxon>
        <taxon>Heunggongvirae</taxon>
        <taxon>Uroviricota</taxon>
        <taxon>Caudoviricetes</taxon>
    </lineage>
</organism>